<dbReference type="SMART" id="SM00886">
    <property type="entry name" value="Dabb"/>
    <property type="match status" value="1"/>
</dbReference>
<dbReference type="SUPFAM" id="SSF54909">
    <property type="entry name" value="Dimeric alpha+beta barrel"/>
    <property type="match status" value="1"/>
</dbReference>
<evidence type="ECO:0000313" key="3">
    <source>
        <dbReference type="EMBL" id="KAK4091377.1"/>
    </source>
</evidence>
<dbReference type="InterPro" id="IPR044662">
    <property type="entry name" value="HS1/DABB1-like"/>
</dbReference>
<gene>
    <name evidence="6" type="ORF">PCL_07725</name>
    <name evidence="3" type="ORF">Purlil1_4391</name>
    <name evidence="4" type="ORF">VFPBJ_03136</name>
    <name evidence="5" type="ORF">VFPFJ_05317</name>
</gene>
<evidence type="ECO:0000259" key="2">
    <source>
        <dbReference type="PROSITE" id="PS51502"/>
    </source>
</evidence>
<dbReference type="EMBL" id="LSBI01000004">
    <property type="protein sequence ID" value="OAQ91158.1"/>
    <property type="molecule type" value="Genomic_DNA"/>
</dbReference>
<reference evidence="5 7" key="3">
    <citation type="submission" date="2016-02" db="EMBL/GenBank/DDBJ databases">
        <title>Biosynthesis of antibiotic leucinostatins and their inhibition on Phytophthora in bio-control Purpureocillium lilacinum.</title>
        <authorList>
            <person name="Wang G."/>
            <person name="Liu Z."/>
            <person name="Lin R."/>
            <person name="Li E."/>
            <person name="Mao Z."/>
            <person name="Ling J."/>
            <person name="Yin W."/>
            <person name="Xie B."/>
        </authorList>
    </citation>
    <scope>NUCLEOTIDE SEQUENCE [LARGE SCALE GENOMIC DNA]</scope>
    <source>
        <strain evidence="4">PLBJ-1</strain>
        <strain evidence="5">PLFJ-1</strain>
    </source>
</reference>
<comment type="subunit">
    <text evidence="1">Homodimer.</text>
</comment>
<evidence type="ECO:0000256" key="1">
    <source>
        <dbReference type="ARBA" id="ARBA00011738"/>
    </source>
</evidence>
<evidence type="ECO:0000313" key="8">
    <source>
        <dbReference type="Proteomes" id="UP000245956"/>
    </source>
</evidence>
<evidence type="ECO:0000313" key="6">
    <source>
        <dbReference type="EMBL" id="PWI74411.1"/>
    </source>
</evidence>
<dbReference type="Pfam" id="PF07876">
    <property type="entry name" value="Dabb"/>
    <property type="match status" value="1"/>
</dbReference>
<organism evidence="5 7">
    <name type="scientific">Purpureocillium lilacinum</name>
    <name type="common">Paecilomyces lilacinus</name>
    <dbReference type="NCBI Taxonomy" id="33203"/>
    <lineage>
        <taxon>Eukaryota</taxon>
        <taxon>Fungi</taxon>
        <taxon>Dikarya</taxon>
        <taxon>Ascomycota</taxon>
        <taxon>Pezizomycotina</taxon>
        <taxon>Sordariomycetes</taxon>
        <taxon>Hypocreomycetidae</taxon>
        <taxon>Hypocreales</taxon>
        <taxon>Ophiocordycipitaceae</taxon>
        <taxon>Purpureocillium</taxon>
    </lineage>
</organism>
<dbReference type="EMBL" id="LCWV01000003">
    <property type="protein sequence ID" value="PWI74411.1"/>
    <property type="molecule type" value="Genomic_DNA"/>
</dbReference>
<comment type="caution">
    <text evidence="5">The sequence shown here is derived from an EMBL/GenBank/DDBJ whole genome shotgun (WGS) entry which is preliminary data.</text>
</comment>
<dbReference type="GeneID" id="28887446"/>
<evidence type="ECO:0000313" key="9">
    <source>
        <dbReference type="Proteomes" id="UP001287286"/>
    </source>
</evidence>
<accession>A0A179HNA9</accession>
<feature type="domain" description="Stress-response A/B barrel" evidence="2">
    <location>
        <begin position="3"/>
        <end position="109"/>
    </location>
</feature>
<evidence type="ECO:0000313" key="7">
    <source>
        <dbReference type="Proteomes" id="UP000078340"/>
    </source>
</evidence>
<dbReference type="Proteomes" id="UP000078340">
    <property type="component" value="Unassembled WGS sequence"/>
</dbReference>
<dbReference type="Proteomes" id="UP000245956">
    <property type="component" value="Unassembled WGS sequence"/>
</dbReference>
<keyword evidence="9" id="KW-1185">Reference proteome</keyword>
<dbReference type="InterPro" id="IPR013097">
    <property type="entry name" value="Dabb"/>
</dbReference>
<dbReference type="PANTHER" id="PTHR33178">
    <property type="match status" value="1"/>
</dbReference>
<dbReference type="OrthoDB" id="1601230at2759"/>
<dbReference type="OMA" id="MTITHIV"/>
<evidence type="ECO:0000313" key="5">
    <source>
        <dbReference type="EMBL" id="OAQ91158.1"/>
    </source>
</evidence>
<reference evidence="3" key="4">
    <citation type="submission" date="2023-11" db="EMBL/GenBank/DDBJ databases">
        <authorList>
            <person name="Beijen E."/>
            <person name="Ohm R.A."/>
        </authorList>
    </citation>
    <scope>NUCLEOTIDE SEQUENCE</scope>
    <source>
        <strain evidence="3">CBS 150709</strain>
    </source>
</reference>
<dbReference type="RefSeq" id="XP_018179877.1">
    <property type="nucleotide sequence ID" value="XM_018322397.1"/>
</dbReference>
<dbReference type="InterPro" id="IPR011008">
    <property type="entry name" value="Dimeric_a/b-barrel"/>
</dbReference>
<dbReference type="PROSITE" id="PS51502">
    <property type="entry name" value="S_R_A_B_BARREL"/>
    <property type="match status" value="1"/>
</dbReference>
<dbReference type="KEGG" id="plj:28887446"/>
<dbReference type="Gene3D" id="3.30.70.100">
    <property type="match status" value="1"/>
</dbReference>
<dbReference type="Proteomes" id="UP001287286">
    <property type="component" value="Unassembled WGS sequence"/>
</dbReference>
<reference evidence="6 8" key="2">
    <citation type="journal article" date="2016" name="Front. Microbiol.">
        <title>Genome and transcriptome sequences reveal the specific parasitism of the nematophagous Purpureocillium lilacinum 36-1.</title>
        <authorList>
            <person name="Xie J."/>
            <person name="Li S."/>
            <person name="Mo C."/>
            <person name="Xiao X."/>
            <person name="Peng D."/>
            <person name="Wang G."/>
            <person name="Xiao Y."/>
        </authorList>
    </citation>
    <scope>NUCLEOTIDE SEQUENCE [LARGE SCALE GENOMIC DNA]</scope>
    <source>
        <strain evidence="6 8">36-1</strain>
    </source>
</reference>
<evidence type="ECO:0000313" key="4">
    <source>
        <dbReference type="EMBL" id="OAQ84368.1"/>
    </source>
</evidence>
<dbReference type="EMBL" id="LSBH01000002">
    <property type="protein sequence ID" value="OAQ84368.1"/>
    <property type="molecule type" value="Genomic_DNA"/>
</dbReference>
<dbReference type="EMBL" id="JAWRVI010000012">
    <property type="protein sequence ID" value="KAK4091377.1"/>
    <property type="molecule type" value="Genomic_DNA"/>
</dbReference>
<reference evidence="3 9" key="5">
    <citation type="journal article" date="2024" name="Microbiol. Resour. Announc.">
        <title>Genome annotations for the ascomycete fungi Trichoderma harzianum, Trichoderma aggressivum, and Purpureocillium lilacinum.</title>
        <authorList>
            <person name="Beijen E.P.W."/>
            <person name="Ohm R.A."/>
        </authorList>
    </citation>
    <scope>NUCLEOTIDE SEQUENCE [LARGE SCALE GENOMIC DNA]</scope>
    <source>
        <strain evidence="3 9">CBS 150709</strain>
    </source>
</reference>
<sequence length="114" mass="12761">MSVKHIVQFQFKAAASPEAVKECVSEMLGLKHKCLHPTTKTQYIKSSVGGKDMSIEGLQHGITHAFIVEFDSVADRDYYVKDDPEHIKFVQTYVTSPDSVLEKGQVIDFVPGEF</sequence>
<name>A0A179HNA9_PURLI</name>
<proteinExistence type="predicted"/>
<dbReference type="PANTHER" id="PTHR33178:SF10">
    <property type="entry name" value="STRESS-RESPONSE A_B BARREL DOMAIN-CONTAINING PROTEIN"/>
    <property type="match status" value="1"/>
</dbReference>
<protein>
    <submittedName>
        <fullName evidence="6">Stress responsive A/B barrel domain protein</fullName>
    </submittedName>
    <submittedName>
        <fullName evidence="5">Stress responsive a/B barrel domain-containing protein</fullName>
    </submittedName>
</protein>
<dbReference type="Proteomes" id="UP000078240">
    <property type="component" value="Unassembled WGS sequence"/>
</dbReference>
<reference evidence="6" key="1">
    <citation type="submission" date="2015-05" db="EMBL/GenBank/DDBJ databases">
        <authorList>
            <person name="Wang D.B."/>
            <person name="Wang M."/>
        </authorList>
    </citation>
    <scope>NUCLEOTIDE SEQUENCE</scope>
    <source>
        <strain evidence="6">36-1</strain>
    </source>
</reference>
<dbReference type="AlphaFoldDB" id="A0A179HNA9"/>